<protein>
    <submittedName>
        <fullName evidence="3">Glycosyltransferase</fullName>
    </submittedName>
</protein>
<dbReference type="PANTHER" id="PTHR43179">
    <property type="entry name" value="RHAMNOSYLTRANSFERASE WBBL"/>
    <property type="match status" value="1"/>
</dbReference>
<gene>
    <name evidence="3" type="ORF">HJG44_19470</name>
</gene>
<evidence type="ECO:0000313" key="4">
    <source>
        <dbReference type="Proteomes" id="UP000564885"/>
    </source>
</evidence>
<comment type="caution">
    <text evidence="3">The sequence shown here is derived from an EMBL/GenBank/DDBJ whole genome shotgun (WGS) entry which is preliminary data.</text>
</comment>
<dbReference type="Pfam" id="PF00535">
    <property type="entry name" value="Glycos_transf_2"/>
    <property type="match status" value="2"/>
</dbReference>
<dbReference type="GO" id="GO:0016740">
    <property type="term" value="F:transferase activity"/>
    <property type="evidence" value="ECO:0007669"/>
    <property type="project" value="UniProtKB-KW"/>
</dbReference>
<accession>A0A849IKR9</accession>
<name>A0A849IKR9_9HYPH</name>
<feature type="domain" description="Glycosyltransferase 2-like" evidence="2">
    <location>
        <begin position="191"/>
        <end position="299"/>
    </location>
</feature>
<dbReference type="InterPro" id="IPR029044">
    <property type="entry name" value="Nucleotide-diphossugar_trans"/>
</dbReference>
<dbReference type="SUPFAM" id="SSF53448">
    <property type="entry name" value="Nucleotide-diphospho-sugar transferases"/>
    <property type="match status" value="2"/>
</dbReference>
<dbReference type="AlphaFoldDB" id="A0A849IKR9"/>
<evidence type="ECO:0000259" key="2">
    <source>
        <dbReference type="Pfam" id="PF00535"/>
    </source>
</evidence>
<dbReference type="Proteomes" id="UP000564885">
    <property type="component" value="Unassembled WGS sequence"/>
</dbReference>
<evidence type="ECO:0000256" key="1">
    <source>
        <dbReference type="SAM" id="MobiDB-lite"/>
    </source>
</evidence>
<proteinExistence type="predicted"/>
<evidence type="ECO:0000313" key="3">
    <source>
        <dbReference type="EMBL" id="NNM74543.1"/>
    </source>
</evidence>
<dbReference type="EMBL" id="JABEPP010000006">
    <property type="protein sequence ID" value="NNM74543.1"/>
    <property type="molecule type" value="Genomic_DNA"/>
</dbReference>
<reference evidence="3 4" key="1">
    <citation type="submission" date="2020-04" db="EMBL/GenBank/DDBJ databases">
        <title>Enterovirga sp. isolate from soil.</title>
        <authorList>
            <person name="Chea S."/>
            <person name="Kim D.-U."/>
        </authorList>
    </citation>
    <scope>NUCLEOTIDE SEQUENCE [LARGE SCALE GENOMIC DNA]</scope>
    <source>
        <strain evidence="3 4">DB1703</strain>
    </source>
</reference>
<feature type="domain" description="Glycosyltransferase 2-like" evidence="2">
    <location>
        <begin position="448"/>
        <end position="571"/>
    </location>
</feature>
<keyword evidence="3" id="KW-0808">Transferase</keyword>
<dbReference type="PANTHER" id="PTHR43179:SF7">
    <property type="entry name" value="RHAMNOSYLTRANSFERASE WBBL"/>
    <property type="match status" value="1"/>
</dbReference>
<keyword evidence="4" id="KW-1185">Reference proteome</keyword>
<feature type="region of interest" description="Disordered" evidence="1">
    <location>
        <begin position="707"/>
        <end position="726"/>
    </location>
</feature>
<organism evidence="3 4">
    <name type="scientific">Enterovirga aerilata</name>
    <dbReference type="NCBI Taxonomy" id="2730920"/>
    <lineage>
        <taxon>Bacteria</taxon>
        <taxon>Pseudomonadati</taxon>
        <taxon>Pseudomonadota</taxon>
        <taxon>Alphaproteobacteria</taxon>
        <taxon>Hyphomicrobiales</taxon>
        <taxon>Methylobacteriaceae</taxon>
        <taxon>Enterovirga</taxon>
    </lineage>
</organism>
<sequence>MIFPAMARKAIGLKRVGILQWTALDHDPQLIYRVAGPLRPRNLILVADAVSVRIEPALFLDTGHGFTDAQSVAFRPCGRAICWLELDRMPEVRRVRFDPSSEPGRVTVAALTTPSRFLARRLVRWLDRDRYGHGPTRVQRLSSSRIELEGLGSGRDTRRYRSTAEHYTEVLAMAAARPPLELDAGETPLLSFLVPTYETDPGHLDTLLNSFLAQPPGLAELIFSDDGSKSPRTLEWLNAHARVAGVRVVSGERNQGIATATNRALRHATTPWIGLADHDDALSPGAVVEIARTIRARPDAEFIYTDEVVTDGRMKPTSYMLKPAYDPVLLSGVNYINHLSVYRRDRLAAIGGFREGFQGSQDYDLLLRYLDGIDPARVLHLPYPAYLWRRHQASFSTEFKPVAVESARRTLTERYGAPGRPVPVDDALLPELHRLRFDLTIERWPKVSVIIPNRDSPDLMATVLAGLRGTDYPDLEIVVADNDTQDAATLVLYEHHREGPVPFVVEPVPGPFNFSRSINCGVARASGEFLLLLNNDIEIEDAGWLKEMVSCFRYEGTGIVGARLLYPDRTVQHAGVIVGLGGLAGHWFGGKSDRFWGPMGRLAVRQSLSAVTGAAMLVSRACFETAGPFDEERFAIAYNDIDFCLRARDKGFRVVWTPFATLIHHESASRGSDEAPDKVERFRREQKNLRERHATHLFDDPAYNPWHDTRGSVPGLRALDELPHPR</sequence>
<dbReference type="Gene3D" id="3.90.550.10">
    <property type="entry name" value="Spore Coat Polysaccharide Biosynthesis Protein SpsA, Chain A"/>
    <property type="match status" value="2"/>
</dbReference>
<dbReference type="InterPro" id="IPR001173">
    <property type="entry name" value="Glyco_trans_2-like"/>
</dbReference>